<reference evidence="2 3" key="1">
    <citation type="submission" date="2018-10" db="EMBL/GenBank/DDBJ databases">
        <title>Genomic Encyclopedia of Type Strains, Phase IV (KMG-IV): sequencing the most valuable type-strain genomes for metagenomic binning, comparative biology and taxonomic classification.</title>
        <authorList>
            <person name="Goeker M."/>
        </authorList>
    </citation>
    <scope>NUCLEOTIDE SEQUENCE [LARGE SCALE GENOMIC DNA]</scope>
    <source>
        <strain evidence="2 3">DSM 22228</strain>
    </source>
</reference>
<dbReference type="Proteomes" id="UP000278542">
    <property type="component" value="Unassembled WGS sequence"/>
</dbReference>
<feature type="transmembrane region" description="Helical" evidence="1">
    <location>
        <begin position="27"/>
        <end position="47"/>
    </location>
</feature>
<gene>
    <name evidence="2" type="ORF">DES39_0181</name>
</gene>
<keyword evidence="1" id="KW-0472">Membrane</keyword>
<evidence type="ECO:0000256" key="1">
    <source>
        <dbReference type="SAM" id="Phobius"/>
    </source>
</evidence>
<dbReference type="EMBL" id="RBWY01000001">
    <property type="protein sequence ID" value="RKS86975.1"/>
    <property type="molecule type" value="Genomic_DNA"/>
</dbReference>
<accession>A0A495RHS7</accession>
<dbReference type="AlphaFoldDB" id="A0A495RHS7"/>
<protein>
    <submittedName>
        <fullName evidence="2">Uncharacterized protein</fullName>
    </submittedName>
</protein>
<sequence length="484" mass="51419">MKNHFICHAKIIVSALTQLSASYLQRLVSLILLGFIGVATSLIPLSAKAGYAVTTIADVQGTPPYLTFDGGMTKVTTTEGLLGITLSDGTVITASSDNSSSASPIILPNENDTFASITTMVPLSTTNADYPSVSLNELVNTYSYWGDSDGDTNPTATGSLTVNWLDVNGTDITNTVKTTPDTALGGCDAPYIGPYQLTVSSTDGSLSTQYGDPSTSYFTQSTKSYYLQPPVSGSKVCYIQPNLNYGTGVYAGSTTQWNPAKGFLVQDVNTPSRNFPTTGFNQAFFDILLNGVLGSSVTATKVSGSSNISLTLTPNPNGAGANIVRVTLNGPSFASPGSSAFTATTFKLSAGSTDLYSFTLKQWFIARKNTDGNYSNSASYCASVAGGNYRMMAVRDLTNATGEVGFENPNNPNENYQRQIGGGLFSEWGVTSFRYYTESDFNQTIFWTSDKYGSTSQYIVNSATGEVSTYDSNNIYVRSACVSK</sequence>
<name>A0A495RHS7_9GAMM</name>
<comment type="caution">
    <text evidence="2">The sequence shown here is derived from an EMBL/GenBank/DDBJ whole genome shotgun (WGS) entry which is preliminary data.</text>
</comment>
<organism evidence="2 3">
    <name type="scientific">Orbus hercynius</name>
    <dbReference type="NCBI Taxonomy" id="593135"/>
    <lineage>
        <taxon>Bacteria</taxon>
        <taxon>Pseudomonadati</taxon>
        <taxon>Pseudomonadota</taxon>
        <taxon>Gammaproteobacteria</taxon>
        <taxon>Orbales</taxon>
        <taxon>Orbaceae</taxon>
        <taxon>Orbus</taxon>
    </lineage>
</organism>
<keyword evidence="3" id="KW-1185">Reference proteome</keyword>
<keyword evidence="1" id="KW-1133">Transmembrane helix</keyword>
<evidence type="ECO:0000313" key="3">
    <source>
        <dbReference type="Proteomes" id="UP000278542"/>
    </source>
</evidence>
<proteinExistence type="predicted"/>
<evidence type="ECO:0000313" key="2">
    <source>
        <dbReference type="EMBL" id="RKS86975.1"/>
    </source>
</evidence>
<keyword evidence="1" id="KW-0812">Transmembrane</keyword>